<dbReference type="GO" id="GO:0008615">
    <property type="term" value="P:pyridoxine biosynthetic process"/>
    <property type="evidence" value="ECO:0007669"/>
    <property type="project" value="UniProtKB-UniRule"/>
</dbReference>
<keyword evidence="3 5" id="KW-0288">FMN</keyword>
<feature type="compositionally biased region" description="Basic and acidic residues" evidence="8">
    <location>
        <begin position="1"/>
        <end position="13"/>
    </location>
</feature>
<evidence type="ECO:0000256" key="4">
    <source>
        <dbReference type="ARBA" id="ARBA00023002"/>
    </source>
</evidence>
<comment type="similarity">
    <text evidence="1 5">Belongs to the pyridoxamine 5'-phosphate oxidase family.</text>
</comment>
<reference evidence="11" key="1">
    <citation type="submission" date="2023-02" db="EMBL/GenBank/DDBJ databases">
        <title>Nocardiopsis ansamitocini NBRC 112285.</title>
        <authorList>
            <person name="Ichikawa N."/>
            <person name="Sato H."/>
            <person name="Tonouchi N."/>
        </authorList>
    </citation>
    <scope>NUCLEOTIDE SEQUENCE</scope>
    <source>
        <strain evidence="11">NBRC 112285</strain>
    </source>
</reference>
<evidence type="ECO:0000256" key="1">
    <source>
        <dbReference type="ARBA" id="ARBA00007301"/>
    </source>
</evidence>
<dbReference type="GO" id="GO:0010181">
    <property type="term" value="F:FMN binding"/>
    <property type="evidence" value="ECO:0007669"/>
    <property type="project" value="UniProtKB-UniRule"/>
</dbReference>
<dbReference type="InterPro" id="IPR012349">
    <property type="entry name" value="Split_barrel_FMN-bd"/>
</dbReference>
<feature type="binding site" evidence="5 6">
    <location>
        <position position="125"/>
    </location>
    <ligand>
        <name>substrate</name>
    </ligand>
</feature>
<feature type="domain" description="Pyridoxamine 5'-phosphate oxidase N-terminal" evidence="9">
    <location>
        <begin position="36"/>
        <end position="159"/>
    </location>
</feature>
<dbReference type="NCBIfam" id="TIGR00558">
    <property type="entry name" value="pdxH"/>
    <property type="match status" value="1"/>
</dbReference>
<feature type="binding site" evidence="5 7">
    <location>
        <position position="84"/>
    </location>
    <ligand>
        <name>FMN</name>
        <dbReference type="ChEBI" id="CHEBI:58210"/>
    </ligand>
</feature>
<dbReference type="GO" id="GO:0004733">
    <property type="term" value="F:pyridoxamine phosphate oxidase activity"/>
    <property type="evidence" value="ECO:0007669"/>
    <property type="project" value="UniProtKB-UniRule"/>
</dbReference>
<comment type="caution">
    <text evidence="11">The sequence shown here is derived from an EMBL/GenBank/DDBJ whole genome shotgun (WGS) entry which is preliminary data.</text>
</comment>
<evidence type="ECO:0000256" key="6">
    <source>
        <dbReference type="PIRSR" id="PIRSR000190-1"/>
    </source>
</evidence>
<dbReference type="AlphaFoldDB" id="A0A9W6P5I3"/>
<dbReference type="EC" id="1.4.3.5" evidence="5"/>
<feature type="binding site" evidence="5 7">
    <location>
        <begin position="143"/>
        <end position="144"/>
    </location>
    <ligand>
        <name>FMN</name>
        <dbReference type="ChEBI" id="CHEBI:58210"/>
    </ligand>
</feature>
<comment type="cofactor">
    <cofactor evidence="5 7">
        <name>FMN</name>
        <dbReference type="ChEBI" id="CHEBI:58210"/>
    </cofactor>
    <text evidence="5 7">Binds 1 FMN per subunit.</text>
</comment>
<feature type="domain" description="Pyridoxine 5'-phosphate oxidase dimerisation C-terminal" evidence="10">
    <location>
        <begin position="176"/>
        <end position="220"/>
    </location>
</feature>
<feature type="binding site" evidence="5 6">
    <location>
        <position position="129"/>
    </location>
    <ligand>
        <name>substrate</name>
    </ligand>
</feature>
<gene>
    <name evidence="5 11" type="primary">pdxH</name>
    <name evidence="11" type="ORF">Nans01_18020</name>
</gene>
<comment type="catalytic activity">
    <reaction evidence="5">
        <text>pyridoxamine 5'-phosphate + O2 + H2O = pyridoxal 5'-phosphate + H2O2 + NH4(+)</text>
        <dbReference type="Rhea" id="RHEA:15817"/>
        <dbReference type="ChEBI" id="CHEBI:15377"/>
        <dbReference type="ChEBI" id="CHEBI:15379"/>
        <dbReference type="ChEBI" id="CHEBI:16240"/>
        <dbReference type="ChEBI" id="CHEBI:28938"/>
        <dbReference type="ChEBI" id="CHEBI:58451"/>
        <dbReference type="ChEBI" id="CHEBI:597326"/>
        <dbReference type="EC" id="1.4.3.5"/>
    </reaction>
</comment>
<evidence type="ECO:0000256" key="7">
    <source>
        <dbReference type="PIRSR" id="PIRSR000190-2"/>
    </source>
</evidence>
<dbReference type="InterPro" id="IPR019740">
    <property type="entry name" value="Pyridox_Oxase_CS"/>
</dbReference>
<feature type="binding site" evidence="5 7">
    <location>
        <position position="189"/>
    </location>
    <ligand>
        <name>FMN</name>
        <dbReference type="ChEBI" id="CHEBI:58210"/>
    </ligand>
</feature>
<comment type="catalytic activity">
    <reaction evidence="5">
        <text>pyridoxine 5'-phosphate + O2 = pyridoxal 5'-phosphate + H2O2</text>
        <dbReference type="Rhea" id="RHEA:15149"/>
        <dbReference type="ChEBI" id="CHEBI:15379"/>
        <dbReference type="ChEBI" id="CHEBI:16240"/>
        <dbReference type="ChEBI" id="CHEBI:58589"/>
        <dbReference type="ChEBI" id="CHEBI:597326"/>
        <dbReference type="EC" id="1.4.3.5"/>
    </reaction>
</comment>
<feature type="binding site" evidence="5 7">
    <location>
        <position position="85"/>
    </location>
    <ligand>
        <name>FMN</name>
        <dbReference type="ChEBI" id="CHEBI:58210"/>
    </ligand>
</feature>
<evidence type="ECO:0000256" key="8">
    <source>
        <dbReference type="SAM" id="MobiDB-lite"/>
    </source>
</evidence>
<keyword evidence="5" id="KW-0664">Pyridoxine biosynthesis</keyword>
<feature type="binding site" evidence="5 7">
    <location>
        <position position="199"/>
    </location>
    <ligand>
        <name>FMN</name>
        <dbReference type="ChEBI" id="CHEBI:58210"/>
    </ligand>
</feature>
<dbReference type="Proteomes" id="UP001165092">
    <property type="component" value="Unassembled WGS sequence"/>
</dbReference>
<dbReference type="InterPro" id="IPR019576">
    <property type="entry name" value="Pyridoxamine_oxidase_dimer_C"/>
</dbReference>
<dbReference type="PANTHER" id="PTHR10851:SF0">
    <property type="entry name" value="PYRIDOXINE-5'-PHOSPHATE OXIDASE"/>
    <property type="match status" value="1"/>
</dbReference>
<dbReference type="PANTHER" id="PTHR10851">
    <property type="entry name" value="PYRIDOXINE-5-PHOSPHATE OXIDASE"/>
    <property type="match status" value="1"/>
</dbReference>
<accession>A0A9W6P5I3</accession>
<evidence type="ECO:0000256" key="3">
    <source>
        <dbReference type="ARBA" id="ARBA00022643"/>
    </source>
</evidence>
<comment type="pathway">
    <text evidence="5">Cofactor metabolism; pyridoxal 5'-phosphate salvage; pyridoxal 5'-phosphate from pyridoxine 5'-phosphate: step 1/1.</text>
</comment>
<feature type="binding site" evidence="5 7">
    <location>
        <begin position="63"/>
        <end position="68"/>
    </location>
    <ligand>
        <name>FMN</name>
        <dbReference type="ChEBI" id="CHEBI:58210"/>
    </ligand>
</feature>
<keyword evidence="12" id="KW-1185">Reference proteome</keyword>
<dbReference type="SUPFAM" id="SSF50475">
    <property type="entry name" value="FMN-binding split barrel"/>
    <property type="match status" value="1"/>
</dbReference>
<evidence type="ECO:0000259" key="10">
    <source>
        <dbReference type="Pfam" id="PF10590"/>
    </source>
</evidence>
<dbReference type="RefSeq" id="WP_285758538.1">
    <property type="nucleotide sequence ID" value="NZ_BSQG01000002.1"/>
</dbReference>
<dbReference type="PROSITE" id="PS01064">
    <property type="entry name" value="PYRIDOX_OXIDASE"/>
    <property type="match status" value="1"/>
</dbReference>
<comment type="subunit">
    <text evidence="5">Homodimer.</text>
</comment>
<feature type="binding site" evidence="5 7">
    <location>
        <position position="107"/>
    </location>
    <ligand>
        <name>FMN</name>
        <dbReference type="ChEBI" id="CHEBI:58210"/>
    </ligand>
</feature>
<comment type="pathway">
    <text evidence="5">Cofactor metabolism; pyridoxal 5'-phosphate salvage; pyridoxal 5'-phosphate from pyridoxamine 5'-phosphate: step 1/1.</text>
</comment>
<dbReference type="NCBIfam" id="NF004231">
    <property type="entry name" value="PRK05679.1"/>
    <property type="match status" value="1"/>
</dbReference>
<evidence type="ECO:0000256" key="2">
    <source>
        <dbReference type="ARBA" id="ARBA00022630"/>
    </source>
</evidence>
<keyword evidence="4 5" id="KW-0560">Oxidoreductase</keyword>
<feature type="region of interest" description="Disordered" evidence="8">
    <location>
        <begin position="1"/>
        <end position="22"/>
    </location>
</feature>
<protein>
    <recommendedName>
        <fullName evidence="5">Pyridoxine/pyridoxamine 5'-phosphate oxidase</fullName>
        <ecNumber evidence="5">1.4.3.5</ecNumber>
    </recommendedName>
    <alternativeName>
        <fullName evidence="5">PNP/PMP oxidase</fullName>
        <shortName evidence="5">PNPOx</shortName>
    </alternativeName>
    <alternativeName>
        <fullName evidence="5">Pyridoxal 5'-phosphate synthase</fullName>
    </alternativeName>
</protein>
<sequence>MNHCDPAELREPYDGTPLSGSGLSQHPMEQFHAWFTQARDAGLVEPNAMVLTTVDPSGSPRARTVLLKGFDRSGLRFFTNYRSRKGVAMAGDPRVSVVFPWHQMRRQVIVSGRVERLTDGENDTYFARRPRGSQIGAWASEYQSSPVADRAQLDARYARLAAKWAPDESIPRPPYWGGFRILPEEAEFWQGRNDRMHDRFRYLRTSGEGDAEWAIDRLSP</sequence>
<organism evidence="11 12">
    <name type="scientific">Nocardiopsis ansamitocini</name>
    <dbReference type="NCBI Taxonomy" id="1670832"/>
    <lineage>
        <taxon>Bacteria</taxon>
        <taxon>Bacillati</taxon>
        <taxon>Actinomycetota</taxon>
        <taxon>Actinomycetes</taxon>
        <taxon>Streptosporangiales</taxon>
        <taxon>Nocardiopsidaceae</taxon>
        <taxon>Nocardiopsis</taxon>
    </lineage>
</organism>
<evidence type="ECO:0000259" key="9">
    <source>
        <dbReference type="Pfam" id="PF01243"/>
    </source>
</evidence>
<dbReference type="EMBL" id="BSQG01000002">
    <property type="protein sequence ID" value="GLU47451.1"/>
    <property type="molecule type" value="Genomic_DNA"/>
</dbReference>
<feature type="binding site" evidence="5 6">
    <location>
        <position position="133"/>
    </location>
    <ligand>
        <name>substrate</name>
    </ligand>
</feature>
<dbReference type="PIRSF" id="PIRSF000190">
    <property type="entry name" value="Pyd_amn-ph_oxd"/>
    <property type="match status" value="1"/>
</dbReference>
<evidence type="ECO:0000256" key="5">
    <source>
        <dbReference type="HAMAP-Rule" id="MF_01629"/>
    </source>
</evidence>
<proteinExistence type="inferred from homology"/>
<evidence type="ECO:0000313" key="12">
    <source>
        <dbReference type="Proteomes" id="UP001165092"/>
    </source>
</evidence>
<feature type="binding site" evidence="5 7">
    <location>
        <begin position="78"/>
        <end position="79"/>
    </location>
    <ligand>
        <name>FMN</name>
        <dbReference type="ChEBI" id="CHEBI:58210"/>
    </ligand>
</feature>
<evidence type="ECO:0000313" key="11">
    <source>
        <dbReference type="EMBL" id="GLU47451.1"/>
    </source>
</evidence>
<name>A0A9W6P5I3_9ACTN</name>
<feature type="binding site" evidence="6">
    <location>
        <begin position="10"/>
        <end position="13"/>
    </location>
    <ligand>
        <name>substrate</name>
    </ligand>
</feature>
<dbReference type="HAMAP" id="MF_01629">
    <property type="entry name" value="PdxH"/>
    <property type="match status" value="1"/>
</dbReference>
<dbReference type="InterPro" id="IPR011576">
    <property type="entry name" value="Pyridox_Oxase_N"/>
</dbReference>
<dbReference type="Gene3D" id="2.30.110.10">
    <property type="entry name" value="Electron Transport, Fmn-binding Protein, Chain A"/>
    <property type="match status" value="1"/>
</dbReference>
<feature type="binding site" evidence="5 6">
    <location>
        <begin position="195"/>
        <end position="197"/>
    </location>
    <ligand>
        <name>substrate</name>
    </ligand>
</feature>
<dbReference type="InterPro" id="IPR000659">
    <property type="entry name" value="Pyridox_Oxase"/>
</dbReference>
<dbReference type="Pfam" id="PF01243">
    <property type="entry name" value="PNPOx_N"/>
    <property type="match status" value="1"/>
</dbReference>
<comment type="function">
    <text evidence="5">Catalyzes the oxidation of either pyridoxine 5'-phosphate (PNP) or pyridoxamine 5'-phosphate (PMP) into pyridoxal 5'-phosphate (PLP).</text>
</comment>
<feature type="binding site" evidence="5 6">
    <location>
        <position position="68"/>
    </location>
    <ligand>
        <name>substrate</name>
    </ligand>
</feature>
<dbReference type="Pfam" id="PF10590">
    <property type="entry name" value="PNP_phzG_C"/>
    <property type="match status" value="1"/>
</dbReference>
<keyword evidence="2 5" id="KW-0285">Flavoprotein</keyword>